<comment type="caution">
    <text evidence="10">The sequence shown here is derived from an EMBL/GenBank/DDBJ whole genome shotgun (WGS) entry which is preliminary data.</text>
</comment>
<keyword evidence="11" id="KW-1185">Reference proteome</keyword>
<sequence length="407" mass="45657">MRVLHISTLYAQPQEALPTQPPLTGFYWVSCTRAELETQLPQIQAMLGSVCGYPLVDLHVSDLLNPQLPSNYDYTSAYDVLVFRRLADTHLPPLPSAAPAGSPAASQPPPAGPAATAQPASTPAPVAARSAAQASHRPAHIVADSRSPVLQRVETLPVGFALYDQLLLSVHPEECLLRNSYWQKLQTSPPASDSRPVSAKLPAEPADLMLRMVNAMVDGYLDLRRSLTRQIDHWQMALLNPNGRFTNWASVLDVRLTLHQLDEICEDQRASIQDWTEALEGWPPESTPARQRERELLTVRSRDVLEHIERVIHHIRRMEQSAETAVQMHFSAQSNRANDIMRTLTTVTAIFLPLNLIAGIFGMNFEFIPFVHKKDGFIWALVSMAVITVVLVAYFWRRRYLESEEQK</sequence>
<organism evidence="10 11">
    <name type="scientific">Comamonas terrae</name>
    <dbReference type="NCBI Taxonomy" id="673548"/>
    <lineage>
        <taxon>Bacteria</taxon>
        <taxon>Pseudomonadati</taxon>
        <taxon>Pseudomonadota</taxon>
        <taxon>Betaproteobacteria</taxon>
        <taxon>Burkholderiales</taxon>
        <taxon>Comamonadaceae</taxon>
        <taxon>Comamonas</taxon>
    </lineage>
</organism>
<dbReference type="CDD" id="cd12822">
    <property type="entry name" value="TmCorA-like"/>
    <property type="match status" value="1"/>
</dbReference>
<dbReference type="PANTHER" id="PTHR46494">
    <property type="entry name" value="CORA FAMILY METAL ION TRANSPORTER (EUROFUNG)"/>
    <property type="match status" value="1"/>
</dbReference>
<keyword evidence="3" id="KW-0813">Transport</keyword>
<evidence type="ECO:0000256" key="1">
    <source>
        <dbReference type="ARBA" id="ARBA00004651"/>
    </source>
</evidence>
<reference evidence="11" key="1">
    <citation type="journal article" date="2019" name="Int. J. Syst. Evol. Microbiol.">
        <title>The Global Catalogue of Microorganisms (GCM) 10K type strain sequencing project: providing services to taxonomists for standard genome sequencing and annotation.</title>
        <authorList>
            <consortium name="The Broad Institute Genomics Platform"/>
            <consortium name="The Broad Institute Genome Sequencing Center for Infectious Disease"/>
            <person name="Wu L."/>
            <person name="Ma J."/>
        </authorList>
    </citation>
    <scope>NUCLEOTIDE SEQUENCE [LARGE SCALE GENOMIC DNA]</scope>
    <source>
        <strain evidence="11">TISTR 1906</strain>
    </source>
</reference>
<keyword evidence="7 9" id="KW-0472">Membrane</keyword>
<comment type="similarity">
    <text evidence="2">Belongs to the CorA metal ion transporter (MIT) (TC 1.A.35) family.</text>
</comment>
<keyword evidence="6 9" id="KW-1133">Transmembrane helix</keyword>
<feature type="region of interest" description="Disordered" evidence="8">
    <location>
        <begin position="94"/>
        <end position="140"/>
    </location>
</feature>
<evidence type="ECO:0000256" key="7">
    <source>
        <dbReference type="ARBA" id="ARBA00023136"/>
    </source>
</evidence>
<evidence type="ECO:0000313" key="10">
    <source>
        <dbReference type="EMBL" id="MFD2753348.1"/>
    </source>
</evidence>
<evidence type="ECO:0000256" key="9">
    <source>
        <dbReference type="SAM" id="Phobius"/>
    </source>
</evidence>
<dbReference type="Proteomes" id="UP001597463">
    <property type="component" value="Unassembled WGS sequence"/>
</dbReference>
<protein>
    <submittedName>
        <fullName evidence="10">Magnesium transporter CorA family protein</fullName>
    </submittedName>
</protein>
<dbReference type="InterPro" id="IPR045863">
    <property type="entry name" value="CorA_TM1_TM2"/>
</dbReference>
<dbReference type="SUPFAM" id="SSF143865">
    <property type="entry name" value="CorA soluble domain-like"/>
    <property type="match status" value="1"/>
</dbReference>
<evidence type="ECO:0000256" key="5">
    <source>
        <dbReference type="ARBA" id="ARBA00022692"/>
    </source>
</evidence>
<feature type="compositionally biased region" description="Low complexity" evidence="8">
    <location>
        <begin position="113"/>
        <end position="136"/>
    </location>
</feature>
<accession>A0ABW5UJ60</accession>
<evidence type="ECO:0000256" key="2">
    <source>
        <dbReference type="ARBA" id="ARBA00009765"/>
    </source>
</evidence>
<dbReference type="SUPFAM" id="SSF144083">
    <property type="entry name" value="Magnesium transport protein CorA, transmembrane region"/>
    <property type="match status" value="1"/>
</dbReference>
<keyword evidence="5 9" id="KW-0812">Transmembrane</keyword>
<dbReference type="InterPro" id="IPR045861">
    <property type="entry name" value="CorA_cytoplasmic_dom"/>
</dbReference>
<evidence type="ECO:0000256" key="6">
    <source>
        <dbReference type="ARBA" id="ARBA00022989"/>
    </source>
</evidence>
<dbReference type="EMBL" id="JBHUMV010000002">
    <property type="protein sequence ID" value="MFD2753348.1"/>
    <property type="molecule type" value="Genomic_DNA"/>
</dbReference>
<dbReference type="Gene3D" id="1.20.58.340">
    <property type="entry name" value="Magnesium transport protein CorA, transmembrane region"/>
    <property type="match status" value="2"/>
</dbReference>
<evidence type="ECO:0000256" key="4">
    <source>
        <dbReference type="ARBA" id="ARBA00022475"/>
    </source>
</evidence>
<dbReference type="RefSeq" id="WP_066475299.1">
    <property type="nucleotide sequence ID" value="NZ_BCNT01000004.1"/>
</dbReference>
<feature type="transmembrane region" description="Helical" evidence="9">
    <location>
        <begin position="377"/>
        <end position="396"/>
    </location>
</feature>
<proteinExistence type="inferred from homology"/>
<dbReference type="InterPro" id="IPR002523">
    <property type="entry name" value="MgTranspt_CorA/ZnTranspt_ZntB"/>
</dbReference>
<dbReference type="PANTHER" id="PTHR46494:SF1">
    <property type="entry name" value="CORA FAMILY METAL ION TRANSPORTER (EUROFUNG)"/>
    <property type="match status" value="1"/>
</dbReference>
<dbReference type="Pfam" id="PF01544">
    <property type="entry name" value="CorA"/>
    <property type="match status" value="1"/>
</dbReference>
<evidence type="ECO:0000256" key="8">
    <source>
        <dbReference type="SAM" id="MobiDB-lite"/>
    </source>
</evidence>
<evidence type="ECO:0000256" key="3">
    <source>
        <dbReference type="ARBA" id="ARBA00022448"/>
    </source>
</evidence>
<comment type="subcellular location">
    <subcellularLocation>
        <location evidence="1">Cell membrane</location>
        <topology evidence="1">Multi-pass membrane protein</topology>
    </subcellularLocation>
</comment>
<feature type="transmembrane region" description="Helical" evidence="9">
    <location>
        <begin position="344"/>
        <end position="365"/>
    </location>
</feature>
<gene>
    <name evidence="10" type="ORF">ACFSW6_04575</name>
</gene>
<name>A0ABW5UJ60_9BURK</name>
<evidence type="ECO:0000313" key="11">
    <source>
        <dbReference type="Proteomes" id="UP001597463"/>
    </source>
</evidence>
<keyword evidence="4" id="KW-1003">Cell membrane</keyword>